<dbReference type="Pfam" id="PF00488">
    <property type="entry name" value="MutS_V"/>
    <property type="match status" value="1"/>
</dbReference>
<dbReference type="PANTHER" id="PTHR11361:SF99">
    <property type="entry name" value="DNA MISMATCH REPAIR PROTEIN"/>
    <property type="match status" value="1"/>
</dbReference>
<dbReference type="PANTHER" id="PTHR11361">
    <property type="entry name" value="DNA MISMATCH REPAIR PROTEIN MUTS FAMILY MEMBER"/>
    <property type="match status" value="1"/>
</dbReference>
<accession>A0A2P2E2B9</accession>
<organism evidence="6 7">
    <name type="scientific">Leptospira ryugenii</name>
    <dbReference type="NCBI Taxonomy" id="1917863"/>
    <lineage>
        <taxon>Bacteria</taxon>
        <taxon>Pseudomonadati</taxon>
        <taxon>Spirochaetota</taxon>
        <taxon>Spirochaetia</taxon>
        <taxon>Leptospirales</taxon>
        <taxon>Leptospiraceae</taxon>
        <taxon>Leptospira</taxon>
    </lineage>
</organism>
<keyword evidence="1" id="KW-0547">Nucleotide-binding</keyword>
<evidence type="ECO:0000259" key="5">
    <source>
        <dbReference type="SMART" id="SM00534"/>
    </source>
</evidence>
<feature type="transmembrane region" description="Helical" evidence="4">
    <location>
        <begin position="6"/>
        <end position="25"/>
    </location>
</feature>
<keyword evidence="7" id="KW-1185">Reference proteome</keyword>
<evidence type="ECO:0000313" key="7">
    <source>
        <dbReference type="Proteomes" id="UP000245133"/>
    </source>
</evidence>
<dbReference type="InterPro" id="IPR000432">
    <property type="entry name" value="DNA_mismatch_repair_MutS_C"/>
</dbReference>
<dbReference type="Proteomes" id="UP000245133">
    <property type="component" value="Unassembled WGS sequence"/>
</dbReference>
<dbReference type="EMBL" id="BFBB01000008">
    <property type="protein sequence ID" value="GBF51042.1"/>
    <property type="molecule type" value="Genomic_DNA"/>
</dbReference>
<gene>
    <name evidence="6" type="ORF">LPTSP4_25730</name>
</gene>
<dbReference type="GO" id="GO:0005829">
    <property type="term" value="C:cytosol"/>
    <property type="evidence" value="ECO:0007669"/>
    <property type="project" value="TreeGrafter"/>
</dbReference>
<proteinExistence type="predicted"/>
<dbReference type="GO" id="GO:0030983">
    <property type="term" value="F:mismatched DNA binding"/>
    <property type="evidence" value="ECO:0007669"/>
    <property type="project" value="InterPro"/>
</dbReference>
<dbReference type="SUPFAM" id="SSF52540">
    <property type="entry name" value="P-loop containing nucleoside triphosphate hydrolases"/>
    <property type="match status" value="1"/>
</dbReference>
<keyword evidence="3" id="KW-0238">DNA-binding</keyword>
<dbReference type="InterPro" id="IPR045076">
    <property type="entry name" value="MutS"/>
</dbReference>
<dbReference type="AlphaFoldDB" id="A0A2P2E2B9"/>
<dbReference type="GO" id="GO:0140664">
    <property type="term" value="F:ATP-dependent DNA damage sensor activity"/>
    <property type="evidence" value="ECO:0007669"/>
    <property type="project" value="InterPro"/>
</dbReference>
<evidence type="ECO:0000256" key="2">
    <source>
        <dbReference type="ARBA" id="ARBA00022840"/>
    </source>
</evidence>
<reference evidence="6 7" key="1">
    <citation type="submission" date="2018-02" db="EMBL/GenBank/DDBJ databases">
        <title>Novel Leptospira species isolated from soil and water in Japan.</title>
        <authorList>
            <person name="Nakao R."/>
            <person name="Masuzawa T."/>
        </authorList>
    </citation>
    <scope>NUCLEOTIDE SEQUENCE [LARGE SCALE GENOMIC DNA]</scope>
    <source>
        <strain evidence="6 7">YH101</strain>
    </source>
</reference>
<evidence type="ECO:0000256" key="3">
    <source>
        <dbReference type="ARBA" id="ARBA00023125"/>
    </source>
</evidence>
<keyword evidence="4" id="KW-0472">Membrane</keyword>
<keyword evidence="4" id="KW-0812">Transmembrane</keyword>
<dbReference type="InterPro" id="IPR027417">
    <property type="entry name" value="P-loop_NTPase"/>
</dbReference>
<dbReference type="Gene3D" id="3.40.50.300">
    <property type="entry name" value="P-loop containing nucleotide triphosphate hydrolases"/>
    <property type="match status" value="1"/>
</dbReference>
<dbReference type="RefSeq" id="WP_244594398.1">
    <property type="nucleotide sequence ID" value="NZ_BFBB01000008.1"/>
</dbReference>
<evidence type="ECO:0000256" key="4">
    <source>
        <dbReference type="SAM" id="Phobius"/>
    </source>
</evidence>
<evidence type="ECO:0000256" key="1">
    <source>
        <dbReference type="ARBA" id="ARBA00022741"/>
    </source>
</evidence>
<feature type="domain" description="DNA mismatch repair proteins mutS family" evidence="5">
    <location>
        <begin position="355"/>
        <end position="532"/>
    </location>
</feature>
<protein>
    <submittedName>
        <fullName evidence="6">MutS domain V protein</fullName>
    </submittedName>
</protein>
<feature type="transmembrane region" description="Helical" evidence="4">
    <location>
        <begin position="167"/>
        <end position="197"/>
    </location>
</feature>
<dbReference type="GO" id="GO:0005524">
    <property type="term" value="F:ATP binding"/>
    <property type="evidence" value="ECO:0007669"/>
    <property type="project" value="UniProtKB-KW"/>
</dbReference>
<sequence>MKFEWYLYSTLLLPLGLFIVLVKLYRKKKQFANQIKLTHQFVKRELARKRLELKALGGREVWEYPEEIRNHPLSVDLDLCKKTGLVPFLDVTISSQGFDRFLKKLLQIEPFEGNLLQKKVKSYLGDGRFLFQILRKSIIPGEENSKLDLGPLDAKESFWKKHPWMRYFFPVLGVFTPIYLLLSSIFSLPFVPLLLFVNAMIFLRHRKESLGYWNEIERIGSIASNVSYAWIRMFPKARQKTKRMCVELTQLKNDKEWIVSILPHFLLNVIFLWDFWKIRRFQKWYDENAQHWSEMRNQWIELESNLPAAQFAYLNPEYEFPIWNSSAQLSADSIVHPLIPFSMRVINPVHSIQQSDLVIITGSNMSGKTTYLRTIAVNLMLAGIGAPCSGKNVQLPAVKIHTLIRSQDSLEDGISFFYSEVRRLASILNAKDDQNLVPILFFDEILKGTNSKERKIATEEILLLLRKKGAIVFVTTHDLDLASLQDAKLFHFTELEENGEMKFDYQIRLGISQSTNALRILQKEGIPISKLS</sequence>
<keyword evidence="4" id="KW-1133">Transmembrane helix</keyword>
<comment type="caution">
    <text evidence="6">The sequence shown here is derived from an EMBL/GenBank/DDBJ whole genome shotgun (WGS) entry which is preliminary data.</text>
</comment>
<evidence type="ECO:0000313" key="6">
    <source>
        <dbReference type="EMBL" id="GBF51042.1"/>
    </source>
</evidence>
<dbReference type="GO" id="GO:0006298">
    <property type="term" value="P:mismatch repair"/>
    <property type="evidence" value="ECO:0007669"/>
    <property type="project" value="InterPro"/>
</dbReference>
<name>A0A2P2E2B9_9LEPT</name>
<dbReference type="SMART" id="SM00534">
    <property type="entry name" value="MUTSac"/>
    <property type="match status" value="1"/>
</dbReference>
<keyword evidence="2" id="KW-0067">ATP-binding</keyword>